<name>A0A327K2D1_9HYPH</name>
<reference evidence="1 2" key="1">
    <citation type="submission" date="2017-07" db="EMBL/GenBank/DDBJ databases">
        <title>Draft Genome Sequences of Select Purple Nonsulfur Bacteria.</title>
        <authorList>
            <person name="Lasarre B."/>
            <person name="Mckinlay J.B."/>
        </authorList>
    </citation>
    <scope>NUCLEOTIDE SEQUENCE [LARGE SCALE GENOMIC DNA]</scope>
    <source>
        <strain evidence="1 2">DSM 11290</strain>
    </source>
</reference>
<dbReference type="RefSeq" id="WP_111432711.1">
    <property type="nucleotide sequence ID" value="NZ_JACIGG010000012.1"/>
</dbReference>
<dbReference type="Proteomes" id="UP000249299">
    <property type="component" value="Unassembled WGS sequence"/>
</dbReference>
<comment type="caution">
    <text evidence="1">The sequence shown here is derived from an EMBL/GenBank/DDBJ whole genome shotgun (WGS) entry which is preliminary data.</text>
</comment>
<protein>
    <submittedName>
        <fullName evidence="1">Uncharacterized protein</fullName>
    </submittedName>
</protein>
<proteinExistence type="predicted"/>
<accession>A0A327K2D1</accession>
<dbReference type="EMBL" id="NPEV01000003">
    <property type="protein sequence ID" value="RAI29548.1"/>
    <property type="molecule type" value="Genomic_DNA"/>
</dbReference>
<evidence type="ECO:0000313" key="1">
    <source>
        <dbReference type="EMBL" id="RAI29548.1"/>
    </source>
</evidence>
<dbReference type="AlphaFoldDB" id="A0A327K2D1"/>
<evidence type="ECO:0000313" key="2">
    <source>
        <dbReference type="Proteomes" id="UP000249299"/>
    </source>
</evidence>
<keyword evidence="2" id="KW-1185">Reference proteome</keyword>
<sequence>MTLLEIDTPPATDAARFPDAAERTETVAYGVWLTRLGRGDLEPSAAPEMIHDAAGRLGLQDVDAYAVATDTAERGTITAIEAALDMPPPRAPMVMPAQELGWQPREISVPVLSWRRIRVRAR</sequence>
<gene>
    <name evidence="1" type="ORF">CH339_02560</name>
</gene>
<organism evidence="1 2">
    <name type="scientific">Rhodobium orientis</name>
    <dbReference type="NCBI Taxonomy" id="34017"/>
    <lineage>
        <taxon>Bacteria</taxon>
        <taxon>Pseudomonadati</taxon>
        <taxon>Pseudomonadota</taxon>
        <taxon>Alphaproteobacteria</taxon>
        <taxon>Hyphomicrobiales</taxon>
        <taxon>Rhodobiaceae</taxon>
        <taxon>Rhodobium</taxon>
    </lineage>
</organism>